<reference evidence="10" key="1">
    <citation type="submission" date="2011-08" db="EMBL/GenBank/DDBJ databases">
        <authorList>
            <person name="Rombauts S."/>
        </authorList>
    </citation>
    <scope>NUCLEOTIDE SEQUENCE</scope>
    <source>
        <strain evidence="10">London</strain>
    </source>
</reference>
<gene>
    <name evidence="9" type="primary">107363539</name>
</gene>
<dbReference type="HOGENOM" id="CLU_025354_1_0_1"/>
<dbReference type="InterPro" id="IPR039778">
    <property type="entry name" value="PDCD4"/>
</dbReference>
<dbReference type="OrthoDB" id="414546at2759"/>
<feature type="region of interest" description="Disordered" evidence="7">
    <location>
        <begin position="1"/>
        <end position="45"/>
    </location>
</feature>
<dbReference type="eggNOG" id="KOG0403">
    <property type="taxonomic scope" value="Eukaryota"/>
</dbReference>
<dbReference type="OMA" id="TRTHPQY"/>
<sequence>MATSNTAVLNELKLKSKNSRRSRGRYGRGLPKKGGAGGKGTWGRLGSELVGVERGLDDPHDPNYDSESEENCKLDVITPPLEENEIEKYVAPIIHEYFEHGDTEEVAISLEEINLGEHFHQVLVIIVSVAMERKASHREMASVLISDLYGRFLLEEDYERGFEVLLQSLPDLILDTPQAATVLGNFIARAVADDCIPPKFVQSHVQMSDENARQAMEHASALLNMKHGLVKLDSVWGVSGGMRPVKYLIRKIQLLLREYISSQDIDEATRCLQELEVPHFYHEFVYEAITMAIEDMSDHVIELILKLLKSLTDAVVVTVDQLKNGFNRVYEEMPDICIDVPLAYQILEKFINKATALGFLPTDTVKNMPTRGRKRFVSEGDGGKLKV</sequence>
<evidence type="ECO:0000256" key="3">
    <source>
        <dbReference type="ARBA" id="ARBA00014414"/>
    </source>
</evidence>
<feature type="compositionally biased region" description="Gly residues" evidence="7">
    <location>
        <begin position="32"/>
        <end position="43"/>
    </location>
</feature>
<dbReference type="STRING" id="32264.T1KFY7"/>
<protein>
    <recommendedName>
        <fullName evidence="3">Programmed cell death protein 4</fullName>
    </recommendedName>
</protein>
<dbReference type="FunFam" id="1.25.40.180:FF:000009">
    <property type="entry name" value="programmed cell death protein 4"/>
    <property type="match status" value="1"/>
</dbReference>
<dbReference type="GO" id="GO:0005829">
    <property type="term" value="C:cytosol"/>
    <property type="evidence" value="ECO:0007669"/>
    <property type="project" value="TreeGrafter"/>
</dbReference>
<dbReference type="GO" id="GO:0005634">
    <property type="term" value="C:nucleus"/>
    <property type="evidence" value="ECO:0007669"/>
    <property type="project" value="TreeGrafter"/>
</dbReference>
<name>T1KFY7_TETUR</name>
<evidence type="ECO:0000313" key="10">
    <source>
        <dbReference type="Proteomes" id="UP000015104"/>
    </source>
</evidence>
<accession>T1KFY7</accession>
<evidence type="ECO:0000256" key="4">
    <source>
        <dbReference type="ARBA" id="ARBA00022490"/>
    </source>
</evidence>
<evidence type="ECO:0000256" key="2">
    <source>
        <dbReference type="ARBA" id="ARBA00005497"/>
    </source>
</evidence>
<feature type="domain" description="MI" evidence="8">
    <location>
        <begin position="85"/>
        <end position="206"/>
    </location>
</feature>
<dbReference type="Pfam" id="PF02847">
    <property type="entry name" value="MA3"/>
    <property type="match status" value="2"/>
</dbReference>
<dbReference type="InterPro" id="IPR016024">
    <property type="entry name" value="ARM-type_fold"/>
</dbReference>
<comment type="subcellular location">
    <subcellularLocation>
        <location evidence="1">Cytoplasm</location>
    </subcellularLocation>
</comment>
<dbReference type="Proteomes" id="UP000015104">
    <property type="component" value="Unassembled WGS sequence"/>
</dbReference>
<dbReference type="FunFam" id="1.25.40.180:FF:000008">
    <property type="entry name" value="Programmed cell death protein 4"/>
    <property type="match status" value="1"/>
</dbReference>
<dbReference type="AlphaFoldDB" id="T1KFY7"/>
<dbReference type="PANTHER" id="PTHR12626">
    <property type="entry name" value="PROGRAMMED CELL DEATH 4"/>
    <property type="match status" value="1"/>
</dbReference>
<feature type="domain" description="MI" evidence="8">
    <location>
        <begin position="247"/>
        <end position="370"/>
    </location>
</feature>
<evidence type="ECO:0000259" key="8">
    <source>
        <dbReference type="PROSITE" id="PS51366"/>
    </source>
</evidence>
<dbReference type="Gene3D" id="1.25.40.180">
    <property type="match status" value="2"/>
</dbReference>
<dbReference type="PANTHER" id="PTHR12626:SF0">
    <property type="entry name" value="PROGRAMMED CELL DEATH PROTEIN 4"/>
    <property type="match status" value="1"/>
</dbReference>
<dbReference type="KEGG" id="tut:107363539"/>
<dbReference type="InterPro" id="IPR003891">
    <property type="entry name" value="Initiation_fac_eIF4g_MI"/>
</dbReference>
<evidence type="ECO:0000256" key="7">
    <source>
        <dbReference type="SAM" id="MobiDB-lite"/>
    </source>
</evidence>
<proteinExistence type="inferred from homology"/>
<evidence type="ECO:0000256" key="6">
    <source>
        <dbReference type="ARBA" id="ARBA00023242"/>
    </source>
</evidence>
<keyword evidence="5" id="KW-0677">Repeat</keyword>
<dbReference type="SUPFAM" id="SSF48371">
    <property type="entry name" value="ARM repeat"/>
    <property type="match status" value="2"/>
</dbReference>
<dbReference type="EnsemblMetazoa" id="tetur10g04840.1">
    <property type="protein sequence ID" value="tetur10g04840.1"/>
    <property type="gene ID" value="tetur10g04840"/>
</dbReference>
<feature type="compositionally biased region" description="Basic residues" evidence="7">
    <location>
        <begin position="15"/>
        <end position="26"/>
    </location>
</feature>
<dbReference type="GO" id="GO:0045892">
    <property type="term" value="P:negative regulation of DNA-templated transcription"/>
    <property type="evidence" value="ECO:0007669"/>
    <property type="project" value="InterPro"/>
</dbReference>
<evidence type="ECO:0000313" key="9">
    <source>
        <dbReference type="EnsemblMetazoa" id="tetur10g04840.1"/>
    </source>
</evidence>
<evidence type="ECO:0000256" key="5">
    <source>
        <dbReference type="ARBA" id="ARBA00022737"/>
    </source>
</evidence>
<keyword evidence="6" id="KW-0539">Nucleus</keyword>
<keyword evidence="4" id="KW-0963">Cytoplasm</keyword>
<reference evidence="9" key="2">
    <citation type="submission" date="2015-06" db="UniProtKB">
        <authorList>
            <consortium name="EnsemblMetazoa"/>
        </authorList>
    </citation>
    <scope>IDENTIFICATION</scope>
</reference>
<comment type="similarity">
    <text evidence="2">Belongs to the PDCD4 family.</text>
</comment>
<dbReference type="EMBL" id="CAEY01000040">
    <property type="status" value="NOT_ANNOTATED_CDS"/>
    <property type="molecule type" value="Genomic_DNA"/>
</dbReference>
<dbReference type="SMART" id="SM00544">
    <property type="entry name" value="MA3"/>
    <property type="match status" value="2"/>
</dbReference>
<organism evidence="9 10">
    <name type="scientific">Tetranychus urticae</name>
    <name type="common">Two-spotted spider mite</name>
    <dbReference type="NCBI Taxonomy" id="32264"/>
    <lineage>
        <taxon>Eukaryota</taxon>
        <taxon>Metazoa</taxon>
        <taxon>Ecdysozoa</taxon>
        <taxon>Arthropoda</taxon>
        <taxon>Chelicerata</taxon>
        <taxon>Arachnida</taxon>
        <taxon>Acari</taxon>
        <taxon>Acariformes</taxon>
        <taxon>Trombidiformes</taxon>
        <taxon>Prostigmata</taxon>
        <taxon>Eleutherengona</taxon>
        <taxon>Raphignathae</taxon>
        <taxon>Tetranychoidea</taxon>
        <taxon>Tetranychidae</taxon>
        <taxon>Tetranychus</taxon>
    </lineage>
</organism>
<dbReference type="PROSITE" id="PS51366">
    <property type="entry name" value="MI"/>
    <property type="match status" value="2"/>
</dbReference>
<evidence type="ECO:0000256" key="1">
    <source>
        <dbReference type="ARBA" id="ARBA00004496"/>
    </source>
</evidence>
<keyword evidence="10" id="KW-1185">Reference proteome</keyword>